<evidence type="ECO:0000313" key="8">
    <source>
        <dbReference type="Proteomes" id="UP001142393"/>
    </source>
</evidence>
<dbReference type="PROSITE" id="PS50053">
    <property type="entry name" value="UBIQUITIN_2"/>
    <property type="match status" value="1"/>
</dbReference>
<keyword evidence="3" id="KW-1133">Transmembrane helix</keyword>
<dbReference type="SMART" id="SM00213">
    <property type="entry name" value="UBQ"/>
    <property type="match status" value="1"/>
</dbReference>
<dbReference type="PANTHER" id="PTHR12943">
    <property type="entry name" value="HOMOCYSTEINE-RESPONSIVE ENDOPLASMIC RETICULUM-RESIDENT UNIQUITIN-LIKE DOMAIN HERPUD PROTEIN FAMILY MEMBER"/>
    <property type="match status" value="1"/>
</dbReference>
<accession>A0A9W8P9E2</accession>
<feature type="domain" description="Ubiquitin-like" evidence="6">
    <location>
        <begin position="67"/>
        <end position="142"/>
    </location>
</feature>
<evidence type="ECO:0000259" key="6">
    <source>
        <dbReference type="PROSITE" id="PS50053"/>
    </source>
</evidence>
<dbReference type="Pfam" id="PF00240">
    <property type="entry name" value="ubiquitin"/>
    <property type="match status" value="1"/>
</dbReference>
<keyword evidence="4" id="KW-0472">Membrane</keyword>
<keyword evidence="8" id="KW-1185">Reference proteome</keyword>
<dbReference type="Proteomes" id="UP001142393">
    <property type="component" value="Unassembled WGS sequence"/>
</dbReference>
<dbReference type="InterPro" id="IPR000626">
    <property type="entry name" value="Ubiquitin-like_dom"/>
</dbReference>
<gene>
    <name evidence="7" type="ORF">DFH05DRAFT_1457356</name>
</gene>
<evidence type="ECO:0000256" key="3">
    <source>
        <dbReference type="ARBA" id="ARBA00022989"/>
    </source>
</evidence>
<dbReference type="InterPro" id="IPR029071">
    <property type="entry name" value="Ubiquitin-like_domsf"/>
</dbReference>
<evidence type="ECO:0000256" key="5">
    <source>
        <dbReference type="SAM" id="MobiDB-lite"/>
    </source>
</evidence>
<comment type="subcellular location">
    <subcellularLocation>
        <location evidence="1">Membrane</location>
    </subcellularLocation>
</comment>
<sequence>MADQAEHAFIKTFINTISTQPVTYGDDYQQPPENSLRKVPVLREVAVPEPPARKVEETAAGSSSVTINLLIKSTKPPITYTLSGIHPTDTIAAIKQHLSATNPTAPTPDAQRLLLKGKALADNKLLKEYPVKDGDTINLMVKPGVDWNNPSAPIMPSAESPVVSLSSPAPKKAAEMTGSPSLLQGGPPGGHTGKRHQRIPSVVLSPSPSNEDEIDAHTKKDILLTLDTSDLGIGSGSTSVPKETLGTYHLTISSPEFWEKLTQFLRMEFRNESDALTAFEDFLAASKGSLTASDIARIRDHVGVVGMAVIVLWRYLEALECRLYAAAEIPTFSGYTARLPDTLEKIFERRTPRIQRF</sequence>
<dbReference type="EMBL" id="JANVFU010000002">
    <property type="protein sequence ID" value="KAJ3749597.1"/>
    <property type="molecule type" value="Genomic_DNA"/>
</dbReference>
<dbReference type="CDD" id="cd17039">
    <property type="entry name" value="Ubl_ubiquitin_like"/>
    <property type="match status" value="1"/>
</dbReference>
<dbReference type="PANTHER" id="PTHR12943:SF27">
    <property type="entry name" value="HOMOCYSTEINE-INDUCED ENDOPLASMIC RETICULUM PROTEIN, ISOFORM A"/>
    <property type="match status" value="1"/>
</dbReference>
<protein>
    <recommendedName>
        <fullName evidence="6">Ubiquitin-like domain-containing protein</fullName>
    </recommendedName>
</protein>
<keyword evidence="2" id="KW-0812">Transmembrane</keyword>
<reference evidence="7 8" key="1">
    <citation type="journal article" date="2023" name="Proc. Natl. Acad. Sci. U.S.A.">
        <title>A global phylogenomic analysis of the shiitake genus Lentinula.</title>
        <authorList>
            <person name="Sierra-Patev S."/>
            <person name="Min B."/>
            <person name="Naranjo-Ortiz M."/>
            <person name="Looney B."/>
            <person name="Konkel Z."/>
            <person name="Slot J.C."/>
            <person name="Sakamoto Y."/>
            <person name="Steenwyk J.L."/>
            <person name="Rokas A."/>
            <person name="Carro J."/>
            <person name="Camarero S."/>
            <person name="Ferreira P."/>
            <person name="Molpeceres G."/>
            <person name="Ruiz-Duenas F.J."/>
            <person name="Serrano A."/>
            <person name="Henrissat B."/>
            <person name="Drula E."/>
            <person name="Hughes K.W."/>
            <person name="Mata J.L."/>
            <person name="Ishikawa N.K."/>
            <person name="Vargas-Isla R."/>
            <person name="Ushijima S."/>
            <person name="Smith C.A."/>
            <person name="Donoghue J."/>
            <person name="Ahrendt S."/>
            <person name="Andreopoulos W."/>
            <person name="He G."/>
            <person name="LaButti K."/>
            <person name="Lipzen A."/>
            <person name="Ng V."/>
            <person name="Riley R."/>
            <person name="Sandor L."/>
            <person name="Barry K."/>
            <person name="Martinez A.T."/>
            <person name="Xiao Y."/>
            <person name="Gibbons J.G."/>
            <person name="Terashima K."/>
            <person name="Grigoriev I.V."/>
            <person name="Hibbett D."/>
        </authorList>
    </citation>
    <scope>NUCLEOTIDE SEQUENCE [LARGE SCALE GENOMIC DNA]</scope>
    <source>
        <strain evidence="7 8">TFB7810</strain>
    </source>
</reference>
<dbReference type="GO" id="GO:0016020">
    <property type="term" value="C:membrane"/>
    <property type="evidence" value="ECO:0007669"/>
    <property type="project" value="UniProtKB-SubCell"/>
</dbReference>
<proteinExistence type="predicted"/>
<dbReference type="AlphaFoldDB" id="A0A9W8P9E2"/>
<dbReference type="SUPFAM" id="SSF54236">
    <property type="entry name" value="Ubiquitin-like"/>
    <property type="match status" value="1"/>
</dbReference>
<evidence type="ECO:0000256" key="2">
    <source>
        <dbReference type="ARBA" id="ARBA00022692"/>
    </source>
</evidence>
<dbReference type="GO" id="GO:0030968">
    <property type="term" value="P:endoplasmic reticulum unfolded protein response"/>
    <property type="evidence" value="ECO:0007669"/>
    <property type="project" value="TreeGrafter"/>
</dbReference>
<evidence type="ECO:0000256" key="1">
    <source>
        <dbReference type="ARBA" id="ARBA00004370"/>
    </source>
</evidence>
<evidence type="ECO:0000313" key="7">
    <source>
        <dbReference type="EMBL" id="KAJ3749597.1"/>
    </source>
</evidence>
<dbReference type="InterPro" id="IPR039751">
    <property type="entry name" value="HERPUD1/2"/>
</dbReference>
<evidence type="ECO:0000256" key="4">
    <source>
        <dbReference type="ARBA" id="ARBA00023136"/>
    </source>
</evidence>
<feature type="region of interest" description="Disordered" evidence="5">
    <location>
        <begin position="158"/>
        <end position="212"/>
    </location>
</feature>
<dbReference type="Gene3D" id="3.10.20.90">
    <property type="entry name" value="Phosphatidylinositol 3-kinase Catalytic Subunit, Chain A, domain 1"/>
    <property type="match status" value="1"/>
</dbReference>
<organism evidence="7 8">
    <name type="scientific">Lentinula detonsa</name>
    <dbReference type="NCBI Taxonomy" id="2804962"/>
    <lineage>
        <taxon>Eukaryota</taxon>
        <taxon>Fungi</taxon>
        <taxon>Dikarya</taxon>
        <taxon>Basidiomycota</taxon>
        <taxon>Agaricomycotina</taxon>
        <taxon>Agaricomycetes</taxon>
        <taxon>Agaricomycetidae</taxon>
        <taxon>Agaricales</taxon>
        <taxon>Marasmiineae</taxon>
        <taxon>Omphalotaceae</taxon>
        <taxon>Lentinula</taxon>
    </lineage>
</organism>
<comment type="caution">
    <text evidence="7">The sequence shown here is derived from an EMBL/GenBank/DDBJ whole genome shotgun (WGS) entry which is preliminary data.</text>
</comment>
<name>A0A9W8P9E2_9AGAR</name>